<comment type="subcellular location">
    <subcellularLocation>
        <location evidence="4">Plastid</location>
        <location evidence="4">Chloroplast thylakoid membrane</location>
        <topology evidence="4">Peripheral membrane protein</topology>
        <orientation evidence="4">Stromal side</orientation>
    </subcellularLocation>
</comment>
<dbReference type="SUPFAM" id="SSF143243">
    <property type="entry name" value="Nqo5-like"/>
    <property type="match status" value="1"/>
</dbReference>
<dbReference type="NCBIfam" id="NF009141">
    <property type="entry name" value="PRK12494.1"/>
    <property type="match status" value="1"/>
</dbReference>
<dbReference type="GO" id="GO:0016651">
    <property type="term" value="F:oxidoreductase activity, acting on NAD(P)H"/>
    <property type="evidence" value="ECO:0007669"/>
    <property type="project" value="InterPro"/>
</dbReference>
<dbReference type="GO" id="GO:0048038">
    <property type="term" value="F:quinone binding"/>
    <property type="evidence" value="ECO:0007669"/>
    <property type="project" value="UniProtKB-UniRule"/>
</dbReference>
<dbReference type="GO" id="GO:0009535">
    <property type="term" value="C:chloroplast thylakoid membrane"/>
    <property type="evidence" value="ECO:0007669"/>
    <property type="project" value="UniProtKB-SubCell"/>
</dbReference>
<keyword evidence="4 6" id="KW-0934">Plastid</keyword>
<comment type="catalytic activity">
    <reaction evidence="4">
        <text>a plastoquinone + NADH + (n+1) H(+)(in) = a plastoquinol + NAD(+) + n H(+)(out)</text>
        <dbReference type="Rhea" id="RHEA:42608"/>
        <dbReference type="Rhea" id="RHEA-COMP:9561"/>
        <dbReference type="Rhea" id="RHEA-COMP:9562"/>
        <dbReference type="ChEBI" id="CHEBI:15378"/>
        <dbReference type="ChEBI" id="CHEBI:17757"/>
        <dbReference type="ChEBI" id="CHEBI:57540"/>
        <dbReference type="ChEBI" id="CHEBI:57945"/>
        <dbReference type="ChEBI" id="CHEBI:62192"/>
    </reaction>
</comment>
<dbReference type="GeneID" id="27911588"/>
<name>A0A170TNC1_9VIRI</name>
<dbReference type="GO" id="GO:0019684">
    <property type="term" value="P:photosynthesis, light reaction"/>
    <property type="evidence" value="ECO:0007669"/>
    <property type="project" value="UniProtKB-UniRule"/>
</dbReference>
<proteinExistence type="inferred from homology"/>
<evidence type="ECO:0000313" key="6">
    <source>
        <dbReference type="EMBL" id="CZF96657.1"/>
    </source>
</evidence>
<sequence>MTQIQTFEKSGELTNWLCQKGLSANFLGFDAQGVEIIKVKPTDILSISLALYTYGFNYLRCQFAYDLKPGGQLVSVYYLLKLNEKNENCEEICLKAFLNRKNPEIASVFWIWKTADFQERESYDLFGINYKSHPHLKRILMPENWKGWPMRKDYITPDFYELQDAY</sequence>
<reference evidence="6" key="1">
    <citation type="journal article" date="2016" name="Sci. Rep.">
        <title>Chloroplast phylogenomics reveal the deepest branching clade of the Chlorophyta, Palmophyllophyceae class. nov.</title>
        <authorList>
            <person name="Leliaert F."/>
            <person name="Tronholm A."/>
            <person name="Lemieux C."/>
            <person name="Turmel M."/>
            <person name="DePriest M.S."/>
            <person name="Bhattacharya D."/>
            <person name="Karol K.G."/>
            <person name="Fredericq S."/>
            <person name="Zechman F.W."/>
            <person name="Lopez-Bautista J."/>
        </authorList>
    </citation>
    <scope>NUCLEOTIDE SEQUENCE</scope>
</reference>
<dbReference type="PANTHER" id="PTHR10884:SF14">
    <property type="entry name" value="NADH DEHYDROGENASE [UBIQUINONE] IRON-SULFUR PROTEIN 3, MITOCHONDRIAL"/>
    <property type="match status" value="1"/>
</dbReference>
<accession>A0A170TNC1</accession>
<comment type="function">
    <text evidence="4">NDH shuttles electrons from NAD(P)H:plastoquinone, via FMN and iron-sulfur (Fe-S) centers, to quinones in the photosynthetic chain and possibly in a chloroplast respiratory chain. The immediate electron acceptor for the enzyme in this species is believed to be plastoquinone. Couples the redox reaction to proton translocation, and thus conserves the redox energy in a proton gradient.</text>
</comment>
<evidence type="ECO:0000256" key="3">
    <source>
        <dbReference type="RuleBase" id="RU003456"/>
    </source>
</evidence>
<comment type="similarity">
    <text evidence="1 3">Belongs to the complex I 30 kDa subunit family.</text>
</comment>
<dbReference type="Gene3D" id="3.30.460.80">
    <property type="entry name" value="NADH:ubiquinone oxidoreductase, 30kDa subunit"/>
    <property type="match status" value="1"/>
</dbReference>
<dbReference type="Pfam" id="PF00329">
    <property type="entry name" value="Complex1_30kDa"/>
    <property type="match status" value="1"/>
</dbReference>
<comment type="catalytic activity">
    <reaction evidence="4">
        <text>a plastoquinone + NADPH + (n+1) H(+)(in) = a plastoquinol + NADP(+) + n H(+)(out)</text>
        <dbReference type="Rhea" id="RHEA:42612"/>
        <dbReference type="Rhea" id="RHEA-COMP:9561"/>
        <dbReference type="Rhea" id="RHEA-COMP:9562"/>
        <dbReference type="ChEBI" id="CHEBI:15378"/>
        <dbReference type="ChEBI" id="CHEBI:17757"/>
        <dbReference type="ChEBI" id="CHEBI:57783"/>
        <dbReference type="ChEBI" id="CHEBI:58349"/>
        <dbReference type="ChEBI" id="CHEBI:62192"/>
    </reaction>
</comment>
<dbReference type="EMBL" id="LT174527">
    <property type="protein sequence ID" value="CZF96657.1"/>
    <property type="molecule type" value="Genomic_DNA"/>
</dbReference>
<dbReference type="PANTHER" id="PTHR10884">
    <property type="entry name" value="NADH DEHYDROGENASE UBIQUINONE IRON-SULFUR PROTEIN 3"/>
    <property type="match status" value="1"/>
</dbReference>
<keyword evidence="4" id="KW-0793">Thylakoid</keyword>
<keyword evidence="4" id="KW-0874">Quinone</keyword>
<geneLocation type="chloroplast" evidence="6"/>
<keyword evidence="4" id="KW-0521">NADP</keyword>
<dbReference type="AlphaFoldDB" id="A0A170TNC1"/>
<feature type="domain" description="NADH:ubiquinone oxidoreductase 30kDa subunit" evidence="5">
    <location>
        <begin position="37"/>
        <end position="157"/>
    </location>
</feature>
<gene>
    <name evidence="6" type="primary">ndhJ</name>
</gene>
<dbReference type="RefSeq" id="YP_009254404.1">
    <property type="nucleotide sequence ID" value="NC_030220.1"/>
</dbReference>
<comment type="subunit">
    <text evidence="4">NDH is composed of at least 16 different subunits, 5 of which are encoded in the nucleus.</text>
</comment>
<dbReference type="PROSITE" id="PS00542">
    <property type="entry name" value="COMPLEX1_30K"/>
    <property type="match status" value="1"/>
</dbReference>
<dbReference type="GO" id="GO:0008137">
    <property type="term" value="F:NADH dehydrogenase (ubiquinone) activity"/>
    <property type="evidence" value="ECO:0007669"/>
    <property type="project" value="UniProtKB-UniRule"/>
</dbReference>
<dbReference type="InterPro" id="IPR020396">
    <property type="entry name" value="NADH_UbQ_OxRdtase_CS"/>
</dbReference>
<keyword evidence="3" id="KW-0520">NAD</keyword>
<dbReference type="InterPro" id="IPR037232">
    <property type="entry name" value="NADH_quin_OxRdtase_su_C/D-like"/>
</dbReference>
<organism evidence="6">
    <name type="scientific">Verdigellas peltata</name>
    <dbReference type="NCBI Taxonomy" id="542676"/>
    <lineage>
        <taxon>Eukaryota</taxon>
        <taxon>Viridiplantae</taxon>
        <taxon>Prasinodermophyta</taxon>
        <taxon>Palmophyllophyceae</taxon>
        <taxon>Palmophyllales</taxon>
        <taxon>Palmophyllaceae</taxon>
        <taxon>Verdigellas</taxon>
    </lineage>
</organism>
<evidence type="ECO:0000256" key="2">
    <source>
        <dbReference type="ARBA" id="ARBA00022448"/>
    </source>
</evidence>
<keyword evidence="4" id="KW-0472">Membrane</keyword>
<evidence type="ECO:0000259" key="5">
    <source>
        <dbReference type="Pfam" id="PF00329"/>
    </source>
</evidence>
<evidence type="ECO:0000256" key="4">
    <source>
        <dbReference type="RuleBase" id="RU003581"/>
    </source>
</evidence>
<dbReference type="InterPro" id="IPR001268">
    <property type="entry name" value="NADH_UbQ_OxRdtase_30kDa_su"/>
</dbReference>
<keyword evidence="4 6" id="KW-0150">Chloroplast</keyword>
<keyword evidence="3" id="KW-1278">Translocase</keyword>
<keyword evidence="2 3" id="KW-0813">Transport</keyword>
<protein>
    <recommendedName>
        <fullName evidence="4">NAD(P)H-quinone oxidoreductase</fullName>
    </recommendedName>
</protein>
<keyword evidence="4" id="KW-0618">Plastoquinone</keyword>
<evidence type="ECO:0000256" key="1">
    <source>
        <dbReference type="ARBA" id="ARBA00007569"/>
    </source>
</evidence>